<comment type="caution">
    <text evidence="6">The sequence shown here is derived from an EMBL/GenBank/DDBJ whole genome shotgun (WGS) entry which is preliminary data.</text>
</comment>
<dbReference type="PROSITE" id="PS51918">
    <property type="entry name" value="RADICAL_SAM"/>
    <property type="match status" value="1"/>
</dbReference>
<reference evidence="6" key="1">
    <citation type="journal article" date="2020" name="mSystems">
        <title>Genome- and Community-Level Interaction Insights into Carbon Utilization and Element Cycling Functions of Hydrothermarchaeota in Hydrothermal Sediment.</title>
        <authorList>
            <person name="Zhou Z."/>
            <person name="Liu Y."/>
            <person name="Xu W."/>
            <person name="Pan J."/>
            <person name="Luo Z.H."/>
            <person name="Li M."/>
        </authorList>
    </citation>
    <scope>NUCLEOTIDE SEQUENCE</scope>
    <source>
        <strain evidence="6">SpSt-649</strain>
    </source>
</reference>
<evidence type="ECO:0000256" key="1">
    <source>
        <dbReference type="ARBA" id="ARBA00022691"/>
    </source>
</evidence>
<dbReference type="PANTHER" id="PTHR43288:SF1">
    <property type="entry name" value="GLYCYL-RADICAL ENZYME ACTIVATING ENZYME MJ0021-RELATED"/>
    <property type="match status" value="1"/>
</dbReference>
<proteinExistence type="predicted"/>
<dbReference type="InterPro" id="IPR013785">
    <property type="entry name" value="Aldolase_TIM"/>
</dbReference>
<dbReference type="SFLD" id="SFLDS00029">
    <property type="entry name" value="Radical_SAM"/>
    <property type="match status" value="1"/>
</dbReference>
<dbReference type="InterPro" id="IPR007197">
    <property type="entry name" value="rSAM"/>
</dbReference>
<evidence type="ECO:0000256" key="2">
    <source>
        <dbReference type="ARBA" id="ARBA00022723"/>
    </source>
</evidence>
<organism evidence="6">
    <name type="scientific">Thermofilum pendens</name>
    <dbReference type="NCBI Taxonomy" id="2269"/>
    <lineage>
        <taxon>Archaea</taxon>
        <taxon>Thermoproteota</taxon>
        <taxon>Thermoprotei</taxon>
        <taxon>Thermofilales</taxon>
        <taxon>Thermofilaceae</taxon>
        <taxon>Thermofilum</taxon>
    </lineage>
</organism>
<dbReference type="AlphaFoldDB" id="A0A7C4D269"/>
<dbReference type="GO" id="GO:0046872">
    <property type="term" value="F:metal ion binding"/>
    <property type="evidence" value="ECO:0007669"/>
    <property type="project" value="UniProtKB-KW"/>
</dbReference>
<accession>A0A7C4D269</accession>
<dbReference type="SUPFAM" id="SSF102114">
    <property type="entry name" value="Radical SAM enzymes"/>
    <property type="match status" value="1"/>
</dbReference>
<feature type="domain" description="Radical SAM core" evidence="5">
    <location>
        <begin position="22"/>
        <end position="227"/>
    </location>
</feature>
<dbReference type="CDD" id="cd01335">
    <property type="entry name" value="Radical_SAM"/>
    <property type="match status" value="1"/>
</dbReference>
<dbReference type="InterPro" id="IPR040087">
    <property type="entry name" value="MJ0021-like"/>
</dbReference>
<keyword evidence="3" id="KW-0408">Iron</keyword>
<dbReference type="SFLD" id="SFLDG01108">
    <property type="entry name" value="Uncharacterised_Radical_SAM_Su"/>
    <property type="match status" value="1"/>
</dbReference>
<keyword evidence="1" id="KW-0949">S-adenosyl-L-methionine</keyword>
<dbReference type="GO" id="GO:0051536">
    <property type="term" value="F:iron-sulfur cluster binding"/>
    <property type="evidence" value="ECO:0007669"/>
    <property type="project" value="UniProtKB-KW"/>
</dbReference>
<keyword evidence="2" id="KW-0479">Metal-binding</keyword>
<evidence type="ECO:0000259" key="5">
    <source>
        <dbReference type="PROSITE" id="PS51918"/>
    </source>
</evidence>
<sequence>MKIRKLPSGSAVYGKLPRGCELCQQGLKTVVFLTGLCPQRCFYCPLSSERKDKDVLYVNEVLSSPENLFETVLAEVLRSASMGVSITGGEPLAKPNLVTGLTRFLKDKLSRDFHVHLYTSGIPLSGKLVGDLVDSGVDEMRIHSPLHRLEKVLETVKQEGDGLSVGLEYPALPGKLDQLLLLLDIAEKRELDFIVLNELEFTETNAQSLLLRGYSMLPDYRGAQGSRETALALLEEAEKRAATVNVHFCPVSVKDSVQTSLRVYRHANLNALPYHVVTDEGTVLEVNYTLLSKVEPVAALYPRGKLPMFFADSVTEGLLSEKSLVLGGLALEEVPLRGSNSRALRGVALRKGGAEP</sequence>
<name>A0A7C4D269_THEPE</name>
<dbReference type="Pfam" id="PF04055">
    <property type="entry name" value="Radical_SAM"/>
    <property type="match status" value="1"/>
</dbReference>
<dbReference type="InterPro" id="IPR058240">
    <property type="entry name" value="rSAM_sf"/>
</dbReference>
<dbReference type="EMBL" id="DTBQ01000088">
    <property type="protein sequence ID" value="HGM46734.1"/>
    <property type="molecule type" value="Genomic_DNA"/>
</dbReference>
<evidence type="ECO:0000256" key="4">
    <source>
        <dbReference type="ARBA" id="ARBA00023014"/>
    </source>
</evidence>
<dbReference type="Gene3D" id="3.20.20.70">
    <property type="entry name" value="Aldolase class I"/>
    <property type="match status" value="1"/>
</dbReference>
<dbReference type="GO" id="GO:0003824">
    <property type="term" value="F:catalytic activity"/>
    <property type="evidence" value="ECO:0007669"/>
    <property type="project" value="InterPro"/>
</dbReference>
<protein>
    <submittedName>
        <fullName evidence="6">Radical SAM protein</fullName>
    </submittedName>
</protein>
<evidence type="ECO:0000256" key="3">
    <source>
        <dbReference type="ARBA" id="ARBA00023004"/>
    </source>
</evidence>
<gene>
    <name evidence="6" type="ORF">ENU21_03135</name>
</gene>
<dbReference type="PANTHER" id="PTHR43288">
    <property type="entry name" value="BIOTIN SYNTHASE-RELATED PROTEIN, RADICAL SAM SUPERFAMILY"/>
    <property type="match status" value="1"/>
</dbReference>
<evidence type="ECO:0000313" key="6">
    <source>
        <dbReference type="EMBL" id="HGM46734.1"/>
    </source>
</evidence>
<keyword evidence="4" id="KW-0411">Iron-sulfur</keyword>